<sequence length="100" mass="10363">MSFADLGGLGNGVWRGALRIAQRQAPLRGEGLGKLGWGLPAEAGVGAFGVIVLAPGGQRHAGMVQRREQGLVQQLIAHAAVEAFDEGILGCVIYSLMLGQ</sequence>
<dbReference type="EMBL" id="AWWI01000181">
    <property type="protein sequence ID" value="PIL14325.1"/>
    <property type="molecule type" value="Genomic_DNA"/>
</dbReference>
<accession>A0A2G8QYF6</accession>
<name>A0A2G8QYF6_9RHOB</name>
<gene>
    <name evidence="1" type="ORF">P775_26840</name>
</gene>
<protein>
    <submittedName>
        <fullName evidence="1">Uncharacterized protein</fullName>
    </submittedName>
</protein>
<comment type="caution">
    <text evidence="1">The sequence shown here is derived from an EMBL/GenBank/DDBJ whole genome shotgun (WGS) entry which is preliminary data.</text>
</comment>
<dbReference type="AlphaFoldDB" id="A0A2G8QYF6"/>
<evidence type="ECO:0000313" key="2">
    <source>
        <dbReference type="Proteomes" id="UP000231259"/>
    </source>
</evidence>
<keyword evidence="2" id="KW-1185">Reference proteome</keyword>
<organism evidence="1 2">
    <name type="scientific">Puniceibacterium antarcticum</name>
    <dbReference type="NCBI Taxonomy" id="1206336"/>
    <lineage>
        <taxon>Bacteria</taxon>
        <taxon>Pseudomonadati</taxon>
        <taxon>Pseudomonadota</taxon>
        <taxon>Alphaproteobacteria</taxon>
        <taxon>Rhodobacterales</taxon>
        <taxon>Paracoccaceae</taxon>
        <taxon>Puniceibacterium</taxon>
    </lineage>
</organism>
<proteinExistence type="predicted"/>
<evidence type="ECO:0000313" key="1">
    <source>
        <dbReference type="EMBL" id="PIL14325.1"/>
    </source>
</evidence>
<reference evidence="1 2" key="1">
    <citation type="submission" date="2013-09" db="EMBL/GenBank/DDBJ databases">
        <title>Genome sequencing of Phaeobacter antarcticus sp. nov. SM1211.</title>
        <authorList>
            <person name="Zhang X.-Y."/>
            <person name="Liu C."/>
            <person name="Chen X.-L."/>
            <person name="Xie B.-B."/>
            <person name="Qin Q.-L."/>
            <person name="Rong J.-C."/>
            <person name="Zhang Y.-Z."/>
        </authorList>
    </citation>
    <scope>NUCLEOTIDE SEQUENCE [LARGE SCALE GENOMIC DNA]</scope>
    <source>
        <strain evidence="1 2">SM1211</strain>
    </source>
</reference>
<dbReference type="Proteomes" id="UP000231259">
    <property type="component" value="Unassembled WGS sequence"/>
</dbReference>